<reference evidence="1" key="1">
    <citation type="submission" date="2014-09" db="EMBL/GenBank/DDBJ databases">
        <authorList>
            <person name="Magalhaes I.L.F."/>
            <person name="Oliveira U."/>
            <person name="Santos F.R."/>
            <person name="Vidigal T.H.D.A."/>
            <person name="Brescovit A.D."/>
            <person name="Santos A.J."/>
        </authorList>
    </citation>
    <scope>NUCLEOTIDE SEQUENCE</scope>
    <source>
        <tissue evidence="1">Shoot tissue taken approximately 20 cm above the soil surface</tissue>
    </source>
</reference>
<accession>A0A0A8Y6Q4</accession>
<dbReference type="AlphaFoldDB" id="A0A0A8Y6Q4"/>
<organism evidence="1">
    <name type="scientific">Arundo donax</name>
    <name type="common">Giant reed</name>
    <name type="synonym">Donax arundinaceus</name>
    <dbReference type="NCBI Taxonomy" id="35708"/>
    <lineage>
        <taxon>Eukaryota</taxon>
        <taxon>Viridiplantae</taxon>
        <taxon>Streptophyta</taxon>
        <taxon>Embryophyta</taxon>
        <taxon>Tracheophyta</taxon>
        <taxon>Spermatophyta</taxon>
        <taxon>Magnoliopsida</taxon>
        <taxon>Liliopsida</taxon>
        <taxon>Poales</taxon>
        <taxon>Poaceae</taxon>
        <taxon>PACMAD clade</taxon>
        <taxon>Arundinoideae</taxon>
        <taxon>Arundineae</taxon>
        <taxon>Arundo</taxon>
    </lineage>
</organism>
<evidence type="ECO:0000313" key="1">
    <source>
        <dbReference type="EMBL" id="JAD20750.1"/>
    </source>
</evidence>
<proteinExistence type="predicted"/>
<protein>
    <submittedName>
        <fullName evidence="1">Uncharacterized protein</fullName>
    </submittedName>
</protein>
<sequence length="52" mass="5917">MQKSPNYHVSKGPNCKHIPLLVKYHLQQIKDHATALKTCFVLSFQNKDHATG</sequence>
<name>A0A0A8Y6Q4_ARUDO</name>
<reference evidence="1" key="2">
    <citation type="journal article" date="2015" name="Data Brief">
        <title>Shoot transcriptome of the giant reed, Arundo donax.</title>
        <authorList>
            <person name="Barrero R.A."/>
            <person name="Guerrero F.D."/>
            <person name="Moolhuijzen P."/>
            <person name="Goolsby J.A."/>
            <person name="Tidwell J."/>
            <person name="Bellgard S.E."/>
            <person name="Bellgard M.I."/>
        </authorList>
    </citation>
    <scope>NUCLEOTIDE SEQUENCE</scope>
    <source>
        <tissue evidence="1">Shoot tissue taken approximately 20 cm above the soil surface</tissue>
    </source>
</reference>
<dbReference type="EMBL" id="GBRH01277145">
    <property type="protein sequence ID" value="JAD20750.1"/>
    <property type="molecule type" value="Transcribed_RNA"/>
</dbReference>